<dbReference type="SUPFAM" id="SSF52540">
    <property type="entry name" value="P-loop containing nucleoside triphosphate hydrolases"/>
    <property type="match status" value="1"/>
</dbReference>
<feature type="domain" description="ABC transporter" evidence="4">
    <location>
        <begin position="1"/>
        <end position="230"/>
    </location>
</feature>
<keyword evidence="2" id="KW-0547">Nucleotide-binding</keyword>
<dbReference type="Gene3D" id="3.40.50.300">
    <property type="entry name" value="P-loop containing nucleotide triphosphate hydrolases"/>
    <property type="match status" value="1"/>
</dbReference>
<dbReference type="SMART" id="SM00382">
    <property type="entry name" value="AAA"/>
    <property type="match status" value="1"/>
</dbReference>
<dbReference type="PANTHER" id="PTHR42788:SF13">
    <property type="entry name" value="ALIPHATIC SULFONATES IMPORT ATP-BINDING PROTEIN SSUB"/>
    <property type="match status" value="1"/>
</dbReference>
<keyword evidence="1" id="KW-0813">Transport</keyword>
<dbReference type="Pfam" id="PF00005">
    <property type="entry name" value="ABC_tran"/>
    <property type="match status" value="1"/>
</dbReference>
<dbReference type="InterPro" id="IPR017871">
    <property type="entry name" value="ABC_transporter-like_CS"/>
</dbReference>
<dbReference type="GO" id="GO:0005524">
    <property type="term" value="F:ATP binding"/>
    <property type="evidence" value="ECO:0007669"/>
    <property type="project" value="UniProtKB-KW"/>
</dbReference>
<gene>
    <name evidence="5" type="ORF">cpu_12700</name>
</gene>
<dbReference type="PROSITE" id="PS50893">
    <property type="entry name" value="ABC_TRANSPORTER_2"/>
    <property type="match status" value="1"/>
</dbReference>
<accession>A0A1L8CV24</accession>
<dbReference type="InterPro" id="IPR003593">
    <property type="entry name" value="AAA+_ATPase"/>
</dbReference>
<dbReference type="GO" id="GO:0016887">
    <property type="term" value="F:ATP hydrolysis activity"/>
    <property type="evidence" value="ECO:0007669"/>
    <property type="project" value="InterPro"/>
</dbReference>
<dbReference type="InterPro" id="IPR050166">
    <property type="entry name" value="ABC_transporter_ATP-bind"/>
</dbReference>
<name>A0A1L8CV24_9THEO</name>
<reference evidence="6" key="1">
    <citation type="submission" date="2016-12" db="EMBL/GenBank/DDBJ databases">
        <title>Draft Genome Sequences od Carboxydothermus pertinax and islandicus, Hydrogenogenic Carboxydotrophic Bacteria.</title>
        <authorList>
            <person name="Fukuyama Y."/>
            <person name="Ohmae K."/>
            <person name="Yoneda Y."/>
            <person name="Yoshida T."/>
            <person name="Sako Y."/>
        </authorList>
    </citation>
    <scope>NUCLEOTIDE SEQUENCE [LARGE SCALE GENOMIC DNA]</scope>
    <source>
        <strain evidence="6">Ug1</strain>
    </source>
</reference>
<dbReference type="PROSITE" id="PS00211">
    <property type="entry name" value="ABC_TRANSPORTER_1"/>
    <property type="match status" value="1"/>
</dbReference>
<organism evidence="5 6">
    <name type="scientific">Carboxydothermus pertinax</name>
    <dbReference type="NCBI Taxonomy" id="870242"/>
    <lineage>
        <taxon>Bacteria</taxon>
        <taxon>Bacillati</taxon>
        <taxon>Bacillota</taxon>
        <taxon>Clostridia</taxon>
        <taxon>Thermoanaerobacterales</taxon>
        <taxon>Thermoanaerobacteraceae</taxon>
        <taxon>Carboxydothermus</taxon>
    </lineage>
</organism>
<dbReference type="InterPro" id="IPR027417">
    <property type="entry name" value="P-loop_NTPase"/>
</dbReference>
<evidence type="ECO:0000256" key="1">
    <source>
        <dbReference type="ARBA" id="ARBA00022448"/>
    </source>
</evidence>
<comment type="caution">
    <text evidence="5">The sequence shown here is derived from an EMBL/GenBank/DDBJ whole genome shotgun (WGS) entry which is preliminary data.</text>
</comment>
<dbReference type="PANTHER" id="PTHR42788">
    <property type="entry name" value="TAURINE IMPORT ATP-BINDING PROTEIN-RELATED"/>
    <property type="match status" value="1"/>
</dbReference>
<dbReference type="CDD" id="cd03293">
    <property type="entry name" value="ABC_NrtD_SsuB_transporters"/>
    <property type="match status" value="1"/>
</dbReference>
<evidence type="ECO:0000259" key="4">
    <source>
        <dbReference type="PROSITE" id="PS50893"/>
    </source>
</evidence>
<keyword evidence="3 5" id="KW-0067">ATP-binding</keyword>
<sequence length="246" mass="28099">MLVEKVTKIFYSRKKEVAALKDIGFTVLKNEFVTIVGPSGCGKTTLLRIIAGLIPPTRGEVKIIREDPEKPLNAMVFQEQSVFPWLTVYENVEFGLKLRKLPKKLRQEKVEYYLKVTGLLDFARSYPKELSGGMKQRVAVARAFAVEPEVLLLDEPFGALDEQTRHVLQQELLKIWDEKKITSLFITHSIDEAIFLGDKVLVLSARPGRVKAILEVNLPRPRDLIAVRKSDEYKVLFEKIFTCLRS</sequence>
<dbReference type="STRING" id="870242.cpu_12700"/>
<evidence type="ECO:0000256" key="3">
    <source>
        <dbReference type="ARBA" id="ARBA00022840"/>
    </source>
</evidence>
<dbReference type="EMBL" id="BDJK01000019">
    <property type="protein sequence ID" value="GAV22760.1"/>
    <property type="molecule type" value="Genomic_DNA"/>
</dbReference>
<evidence type="ECO:0000256" key="2">
    <source>
        <dbReference type="ARBA" id="ARBA00022741"/>
    </source>
</evidence>
<protein>
    <submittedName>
        <fullName evidence="5">Nitrate ABC transporter ATP-binding protein</fullName>
    </submittedName>
</protein>
<evidence type="ECO:0000313" key="5">
    <source>
        <dbReference type="EMBL" id="GAV22760.1"/>
    </source>
</evidence>
<dbReference type="Proteomes" id="UP000187485">
    <property type="component" value="Unassembled WGS sequence"/>
</dbReference>
<dbReference type="AlphaFoldDB" id="A0A1L8CV24"/>
<keyword evidence="6" id="KW-1185">Reference proteome</keyword>
<dbReference type="InterPro" id="IPR003439">
    <property type="entry name" value="ABC_transporter-like_ATP-bd"/>
</dbReference>
<proteinExistence type="predicted"/>
<evidence type="ECO:0000313" key="6">
    <source>
        <dbReference type="Proteomes" id="UP000187485"/>
    </source>
</evidence>